<name>A0A382BNN2_9ZZZZ</name>
<dbReference type="EMBL" id="UINC01030665">
    <property type="protein sequence ID" value="SVB15428.1"/>
    <property type="molecule type" value="Genomic_DNA"/>
</dbReference>
<organism evidence="1">
    <name type="scientific">marine metagenome</name>
    <dbReference type="NCBI Taxonomy" id="408172"/>
    <lineage>
        <taxon>unclassified sequences</taxon>
        <taxon>metagenomes</taxon>
        <taxon>ecological metagenomes</taxon>
    </lineage>
</organism>
<feature type="non-terminal residue" evidence="1">
    <location>
        <position position="510"/>
    </location>
</feature>
<accession>A0A382BNN2</accession>
<protein>
    <submittedName>
        <fullName evidence="1">Uncharacterized protein</fullName>
    </submittedName>
</protein>
<proteinExistence type="predicted"/>
<sequence length="510" mass="53348">MAQQNINIGTSANKGDGDPIRTAFTKVNANFTELFATHDGSIAQKADIQGSVFADDSTVLVDAVSSKINLDGTVKGNIIPDTNVAYDIGSSSLRFKDLYLSGNTIHLGTSSLSVDANGNFSFSGGLKSNNPIVGDDSTLLVDTANSTIPFTVLSDKPTTLSGYGITDGGATTFTGTTDGITEGSTNLFFTDARVTTKLGSVSSDILPDTNVAYDIGSSSLRFKDLYLSGTTIHIGESQLSVDDDGNFDFSGSIKAQPILGDDSTLLVDTTNSKLILTNNTTADLEEDTNLYFTDARADSRAQLKIDSVIASAPGALDTLNELAAALGDDANFSTTVTNSIAAKEPTITAGTSVQYYRGDKTFQTLNTTAVAEGTNLYYTNARADARITAADTDDLSEGSTNLYYTDARATSAAQAVAILTSLSTLSDTVAPSASDDGKVMFYEHSTTSFKWKEDATGGGGPADTDALEEGVTNLYYTNARADARIALTGLTTLTDVDAVVAGDDGKILYY</sequence>
<gene>
    <name evidence="1" type="ORF">METZ01_LOCUS168282</name>
</gene>
<reference evidence="1" key="1">
    <citation type="submission" date="2018-05" db="EMBL/GenBank/DDBJ databases">
        <authorList>
            <person name="Lanie J.A."/>
            <person name="Ng W.-L."/>
            <person name="Kazmierczak K.M."/>
            <person name="Andrzejewski T.M."/>
            <person name="Davidsen T.M."/>
            <person name="Wayne K.J."/>
            <person name="Tettelin H."/>
            <person name="Glass J.I."/>
            <person name="Rusch D."/>
            <person name="Podicherti R."/>
            <person name="Tsui H.-C.T."/>
            <person name="Winkler M.E."/>
        </authorList>
    </citation>
    <scope>NUCLEOTIDE SEQUENCE</scope>
</reference>
<dbReference type="AlphaFoldDB" id="A0A382BNN2"/>
<evidence type="ECO:0000313" key="1">
    <source>
        <dbReference type="EMBL" id="SVB15428.1"/>
    </source>
</evidence>